<dbReference type="InterPro" id="IPR007059">
    <property type="entry name" value="DmsC"/>
</dbReference>
<name>A0ABU7LPC5_9PROT</name>
<dbReference type="EMBL" id="JAZDRP010000003">
    <property type="protein sequence ID" value="MEE2525733.1"/>
    <property type="molecule type" value="Genomic_DNA"/>
</dbReference>
<dbReference type="Proteomes" id="UP001354971">
    <property type="component" value="Unassembled WGS sequence"/>
</dbReference>
<keyword evidence="1" id="KW-0472">Membrane</keyword>
<gene>
    <name evidence="2" type="ORF">V0U79_05090</name>
</gene>
<feature type="transmembrane region" description="Helical" evidence="1">
    <location>
        <begin position="38"/>
        <end position="63"/>
    </location>
</feature>
<dbReference type="Pfam" id="PF04976">
    <property type="entry name" value="DmsC"/>
    <property type="match status" value="1"/>
</dbReference>
<feature type="transmembrane region" description="Helical" evidence="1">
    <location>
        <begin position="84"/>
        <end position="104"/>
    </location>
</feature>
<proteinExistence type="predicted"/>
<feature type="transmembrane region" description="Helical" evidence="1">
    <location>
        <begin position="250"/>
        <end position="273"/>
    </location>
</feature>
<feature type="transmembrane region" description="Helical" evidence="1">
    <location>
        <begin position="279"/>
        <end position="299"/>
    </location>
</feature>
<keyword evidence="2" id="KW-0560">Oxidoreductase</keyword>
<comment type="caution">
    <text evidence="2">The sequence shown here is derived from an EMBL/GenBank/DDBJ whole genome shotgun (WGS) entry which is preliminary data.</text>
</comment>
<feature type="transmembrane region" description="Helical" evidence="1">
    <location>
        <begin position="178"/>
        <end position="196"/>
    </location>
</feature>
<protein>
    <submittedName>
        <fullName evidence="2">DmsC/YnfH family molybdoenzyme membrane anchor subunit</fullName>
        <ecNumber evidence="2">1.8.5.3</ecNumber>
    </submittedName>
</protein>
<organism evidence="2 3">
    <name type="scientific">Hyphobacterium lacteum</name>
    <dbReference type="NCBI Taxonomy" id="3116575"/>
    <lineage>
        <taxon>Bacteria</taxon>
        <taxon>Pseudomonadati</taxon>
        <taxon>Pseudomonadota</taxon>
        <taxon>Alphaproteobacteria</taxon>
        <taxon>Maricaulales</taxon>
        <taxon>Maricaulaceae</taxon>
        <taxon>Hyphobacterium</taxon>
    </lineage>
</organism>
<feature type="transmembrane region" description="Helical" evidence="1">
    <location>
        <begin position="110"/>
        <end position="136"/>
    </location>
</feature>
<reference evidence="2 3" key="1">
    <citation type="submission" date="2024-01" db="EMBL/GenBank/DDBJ databases">
        <title>Hyphobacterium bacterium isolated from marine sediment.</title>
        <authorList>
            <person name="Zhao S."/>
        </authorList>
    </citation>
    <scope>NUCLEOTIDE SEQUENCE [LARGE SCALE GENOMIC DNA]</scope>
    <source>
        <strain evidence="3">HN65</strain>
    </source>
</reference>
<feature type="transmembrane region" description="Helical" evidence="1">
    <location>
        <begin position="7"/>
        <end position="32"/>
    </location>
</feature>
<dbReference type="PANTHER" id="PTHR38095:SF1">
    <property type="entry name" value="ANAEROBIC DIMETHYL SULFOXIDE REDUCTASE CHAIN YNFH"/>
    <property type="match status" value="1"/>
</dbReference>
<sequence length="316" mass="33747">MHPAKSVIFFTTASGAGYGMLIWLAVFAGLGWLPAGQLFGFIAFAIAFILVAGGLLSSTFHLGHPERAWRAMSQWKTSWLSREGLIAVLTFIPTGLFAAGWVFLGRNDGALLMLGAAGALMSLMTVYCTAMIYASLKAIPAWSNVWTPPAYLVLSLATGAVLVTFISAVFGLDTVQPMIVTALIALAAALAIKLAYWSARSGAAPVSTSASATGMDRFGKVTLIEAPHSESNYLMEEMGFRIARKHASKLRAYAIGLGFLLPLALLAAVGWTQLPMPEIWLGVAVLSCAFGIIAERWLFFAEARHVVTLYYGETSA</sequence>
<evidence type="ECO:0000256" key="1">
    <source>
        <dbReference type="SAM" id="Phobius"/>
    </source>
</evidence>
<dbReference type="PANTHER" id="PTHR38095">
    <property type="entry name" value="ANAEROBIC DIMETHYL SULFOXIDE REDUCTASE CHAIN YNFH"/>
    <property type="match status" value="1"/>
</dbReference>
<feature type="transmembrane region" description="Helical" evidence="1">
    <location>
        <begin position="148"/>
        <end position="172"/>
    </location>
</feature>
<dbReference type="RefSeq" id="WP_330198397.1">
    <property type="nucleotide sequence ID" value="NZ_JAZDRP010000003.1"/>
</dbReference>
<keyword evidence="1" id="KW-0812">Transmembrane</keyword>
<keyword evidence="1" id="KW-1133">Transmembrane helix</keyword>
<keyword evidence="3" id="KW-1185">Reference proteome</keyword>
<dbReference type="GO" id="GO:0016491">
    <property type="term" value="F:oxidoreductase activity"/>
    <property type="evidence" value="ECO:0007669"/>
    <property type="project" value="UniProtKB-KW"/>
</dbReference>
<evidence type="ECO:0000313" key="2">
    <source>
        <dbReference type="EMBL" id="MEE2525733.1"/>
    </source>
</evidence>
<dbReference type="EC" id="1.8.5.3" evidence="2"/>
<accession>A0ABU7LPC5</accession>
<evidence type="ECO:0000313" key="3">
    <source>
        <dbReference type="Proteomes" id="UP001354971"/>
    </source>
</evidence>